<keyword evidence="12" id="KW-1185">Reference proteome</keyword>
<dbReference type="InterPro" id="IPR044145">
    <property type="entry name" value="IF2_II"/>
</dbReference>
<dbReference type="HAMAP" id="MF_00100_B">
    <property type="entry name" value="IF_2_B"/>
    <property type="match status" value="1"/>
</dbReference>
<dbReference type="InterPro" id="IPR027417">
    <property type="entry name" value="P-loop_NTPase"/>
</dbReference>
<evidence type="ECO:0000256" key="6">
    <source>
        <dbReference type="ARBA" id="ARBA00023134"/>
    </source>
</evidence>
<dbReference type="NCBIfam" id="TIGR00487">
    <property type="entry name" value="IF-2"/>
    <property type="match status" value="1"/>
</dbReference>
<feature type="binding site" evidence="8">
    <location>
        <begin position="168"/>
        <end position="172"/>
    </location>
    <ligand>
        <name>GTP</name>
        <dbReference type="ChEBI" id="CHEBI:37565"/>
    </ligand>
</feature>
<evidence type="ECO:0000256" key="5">
    <source>
        <dbReference type="ARBA" id="ARBA00022917"/>
    </source>
</evidence>
<dbReference type="Gene3D" id="3.40.50.300">
    <property type="entry name" value="P-loop containing nucleotide triphosphate hydrolases"/>
    <property type="match status" value="1"/>
</dbReference>
<comment type="similarity">
    <text evidence="1 8 9">Belongs to the TRAFAC class translation factor GTPase superfamily. Classic translation factor GTPase family. IF-2 subfamily.</text>
</comment>
<dbReference type="Pfam" id="PF00009">
    <property type="entry name" value="GTP_EFTU"/>
    <property type="match status" value="1"/>
</dbReference>
<keyword evidence="4 8" id="KW-0547">Nucleotide-binding</keyword>
<evidence type="ECO:0000313" key="11">
    <source>
        <dbReference type="EMBL" id="BET38380.1"/>
    </source>
</evidence>
<evidence type="ECO:0000256" key="1">
    <source>
        <dbReference type="ARBA" id="ARBA00007733"/>
    </source>
</evidence>
<keyword evidence="8" id="KW-0963">Cytoplasm</keyword>
<evidence type="ECO:0000313" key="12">
    <source>
        <dbReference type="Proteomes" id="UP001473424"/>
    </source>
</evidence>
<evidence type="ECO:0000256" key="4">
    <source>
        <dbReference type="ARBA" id="ARBA00022741"/>
    </source>
</evidence>
<dbReference type="Gene3D" id="2.40.30.10">
    <property type="entry name" value="Translation factors"/>
    <property type="match status" value="2"/>
</dbReference>
<evidence type="ECO:0000256" key="8">
    <source>
        <dbReference type="HAMAP-Rule" id="MF_00100"/>
    </source>
</evidence>
<keyword evidence="6 8" id="KW-0342">GTP-binding</keyword>
<sequence length="611" mass="67907">MQMAKKRISQQTQNINQQLKQKTSQINEKGVFLYNEPLTISEFAKALHHPVTDIIKYFMKQGKLFNQNQILTQELMFELCLEWNIDFEKAKVVTYENLLENINLEDDKKNLVTRPPVVTIMGHVDHGKTTLLDTIRNSKVTNQEHGGITQHIGAYQIKTNNKLITFIDTPGHEAFTEMRSRGSKITDIVVLVVAGDDGVMPQTREAIDHAKVAGVSIIVFVNKMDKPNVNTDRIMNELANCDLTSEEWGGDTIFVYGSALKNQGIDKLLEAILVIAELKELNANPNRFANGTVIESHHDKNVGSICTLLIQGGTLKVTDIVVAGSVKGKIKRLINDTGKIITEAGPSMPVQVLGFETAPTPGESFIVFNDDKLARKVSIVRQTEETNKIRNNRQISLGNLTQDVATGELKQINVILRADTQGSVQAIVQAVNKINVNDITVKFIRATIGGISESDIKLAQTSGSIIYGFNVSPNHVIREAANNAGVEIRLHNIIYKITEELELAAKGLLEPTYEDKILGQARVIKTFHFSKVGTIAGCVVINGFIQRNSKVHIIRNDVVIYNGEISGLKHEKNDLKIAKKETQCGVTIRNFNDLKENDIIESYLVEEVETK</sequence>
<evidence type="ECO:0000256" key="2">
    <source>
        <dbReference type="ARBA" id="ARBA00020675"/>
    </source>
</evidence>
<dbReference type="CDD" id="cd03692">
    <property type="entry name" value="mtIF2_IVc"/>
    <property type="match status" value="1"/>
</dbReference>
<dbReference type="Pfam" id="PF04760">
    <property type="entry name" value="IF2_N"/>
    <property type="match status" value="1"/>
</dbReference>
<dbReference type="EMBL" id="AP028955">
    <property type="protein sequence ID" value="BET38380.1"/>
    <property type="molecule type" value="Genomic_DNA"/>
</dbReference>
<evidence type="ECO:0000256" key="7">
    <source>
        <dbReference type="ARBA" id="ARBA00025162"/>
    </source>
</evidence>
<feature type="binding site" evidence="8">
    <location>
        <begin position="222"/>
        <end position="225"/>
    </location>
    <ligand>
        <name>GTP</name>
        <dbReference type="ChEBI" id="CHEBI:37565"/>
    </ligand>
</feature>
<reference evidence="12" key="1">
    <citation type="journal article" date="2024" name="FEMS Microbiol. Lett.">
        <title>Genomic insights into Spiroplasma endosymbionts that induce male-killing and protective phenotypes in the pea aphid.</title>
        <authorList>
            <person name="Arai H."/>
            <person name="Legeai F."/>
            <person name="Kageyama D."/>
            <person name="Sugio A."/>
            <person name="Simon J.C."/>
        </authorList>
    </citation>
    <scope>NUCLEOTIDE SEQUENCE [LARGE SCALE GENOMIC DNA]</scope>
    <source>
        <strain evidence="12">sAp269</strain>
    </source>
</reference>
<dbReference type="SUPFAM" id="SSF52156">
    <property type="entry name" value="Initiation factor IF2/eIF5b, domain 3"/>
    <property type="match status" value="1"/>
</dbReference>
<dbReference type="CDD" id="cd01887">
    <property type="entry name" value="IF2_eIF5B"/>
    <property type="match status" value="1"/>
</dbReference>
<gene>
    <name evidence="8 11" type="primary">infB</name>
    <name evidence="11" type="ORF">SAP269_09690</name>
</gene>
<comment type="subcellular location">
    <subcellularLocation>
        <location evidence="8">Cytoplasm</location>
    </subcellularLocation>
</comment>
<dbReference type="Gene3D" id="3.40.50.10050">
    <property type="entry name" value="Translation initiation factor IF- 2, domain 3"/>
    <property type="match status" value="1"/>
</dbReference>
<dbReference type="NCBIfam" id="TIGR00231">
    <property type="entry name" value="small_GTP"/>
    <property type="match status" value="1"/>
</dbReference>
<dbReference type="PROSITE" id="PS51722">
    <property type="entry name" value="G_TR_2"/>
    <property type="match status" value="1"/>
</dbReference>
<dbReference type="InterPro" id="IPR000795">
    <property type="entry name" value="T_Tr_GTP-bd_dom"/>
</dbReference>
<feature type="binding site" evidence="8">
    <location>
        <begin position="122"/>
        <end position="129"/>
    </location>
    <ligand>
        <name>GTP</name>
        <dbReference type="ChEBI" id="CHEBI:37565"/>
    </ligand>
</feature>
<dbReference type="InterPro" id="IPR053905">
    <property type="entry name" value="EF-G-like_DII"/>
</dbReference>
<proteinExistence type="inferred from homology"/>
<dbReference type="InterPro" id="IPR005225">
    <property type="entry name" value="Small_GTP-bd"/>
</dbReference>
<dbReference type="InterPro" id="IPR006847">
    <property type="entry name" value="IF2_N"/>
</dbReference>
<feature type="region of interest" description="G-domain" evidence="8">
    <location>
        <begin position="116"/>
        <end position="264"/>
    </location>
</feature>
<dbReference type="PANTHER" id="PTHR43381:SF5">
    <property type="entry name" value="TR-TYPE G DOMAIN-CONTAINING PROTEIN"/>
    <property type="match status" value="1"/>
</dbReference>
<dbReference type="InterPro" id="IPR015760">
    <property type="entry name" value="TIF_IF2"/>
</dbReference>
<name>A0ABN7BTZ0_9MOLU</name>
<accession>A0ABN7BTZ0</accession>
<keyword evidence="5 8" id="KW-0648">Protein biosynthesis</keyword>
<dbReference type="CDD" id="cd03702">
    <property type="entry name" value="IF2_mtIF2_II"/>
    <property type="match status" value="1"/>
</dbReference>
<dbReference type="SUPFAM" id="SSF52540">
    <property type="entry name" value="P-loop containing nucleoside triphosphate hydrolases"/>
    <property type="match status" value="1"/>
</dbReference>
<evidence type="ECO:0000256" key="9">
    <source>
        <dbReference type="RuleBase" id="RU000644"/>
    </source>
</evidence>
<dbReference type="InterPro" id="IPR000178">
    <property type="entry name" value="TF_IF2_bacterial-like"/>
</dbReference>
<dbReference type="PANTHER" id="PTHR43381">
    <property type="entry name" value="TRANSLATION INITIATION FACTOR IF-2-RELATED"/>
    <property type="match status" value="1"/>
</dbReference>
<dbReference type="InterPro" id="IPR009000">
    <property type="entry name" value="Transl_B-barrel_sf"/>
</dbReference>
<dbReference type="Pfam" id="PF11987">
    <property type="entry name" value="IF-2"/>
    <property type="match status" value="1"/>
</dbReference>
<dbReference type="Proteomes" id="UP001473424">
    <property type="component" value="Chromosome"/>
</dbReference>
<dbReference type="InterPro" id="IPR036925">
    <property type="entry name" value="TIF_IF2_dom3_sf"/>
</dbReference>
<comment type="function">
    <text evidence="7 8 9">One of the essential components for the initiation of protein synthesis. Protects formylmethionyl-tRNA from spontaneous hydrolysis and promotes its binding to the 30S ribosomal subunits. Also involved in the hydrolysis of GTP during the formation of the 70S ribosomal complex.</text>
</comment>
<dbReference type="InterPro" id="IPR023115">
    <property type="entry name" value="TIF_IF2_dom3"/>
</dbReference>
<evidence type="ECO:0000259" key="10">
    <source>
        <dbReference type="PROSITE" id="PS51722"/>
    </source>
</evidence>
<keyword evidence="3 8" id="KW-0396">Initiation factor</keyword>
<dbReference type="SUPFAM" id="SSF50447">
    <property type="entry name" value="Translation proteins"/>
    <property type="match status" value="2"/>
</dbReference>
<evidence type="ECO:0000256" key="3">
    <source>
        <dbReference type="ARBA" id="ARBA00022540"/>
    </source>
</evidence>
<dbReference type="PRINTS" id="PR00315">
    <property type="entry name" value="ELONGATNFCT"/>
</dbReference>
<dbReference type="Pfam" id="PF22042">
    <property type="entry name" value="EF-G_D2"/>
    <property type="match status" value="1"/>
</dbReference>
<protein>
    <recommendedName>
        <fullName evidence="2 8">Translation initiation factor IF-2</fullName>
    </recommendedName>
</protein>
<dbReference type="GO" id="GO:0003743">
    <property type="term" value="F:translation initiation factor activity"/>
    <property type="evidence" value="ECO:0007669"/>
    <property type="project" value="UniProtKB-KW"/>
</dbReference>
<feature type="domain" description="Tr-type G" evidence="10">
    <location>
        <begin position="113"/>
        <end position="282"/>
    </location>
</feature>
<organism evidence="11 12">
    <name type="scientific">Spiroplasma ixodetis</name>
    <dbReference type="NCBI Taxonomy" id="2141"/>
    <lineage>
        <taxon>Bacteria</taxon>
        <taxon>Bacillati</taxon>
        <taxon>Mycoplasmatota</taxon>
        <taxon>Mollicutes</taxon>
        <taxon>Entomoplasmatales</taxon>
        <taxon>Spiroplasmataceae</taxon>
        <taxon>Spiroplasma</taxon>
    </lineage>
</organism>